<dbReference type="AlphaFoldDB" id="A0A5Q2MFU9"/>
<dbReference type="NCBIfam" id="NF009467">
    <property type="entry name" value="PRK12826.1-3"/>
    <property type="match status" value="1"/>
</dbReference>
<dbReference type="KEGG" id="aef:GEV26_03975"/>
<dbReference type="PROSITE" id="PS00061">
    <property type="entry name" value="ADH_SHORT"/>
    <property type="match status" value="1"/>
</dbReference>
<dbReference type="Proteomes" id="UP000392064">
    <property type="component" value="Chromosome"/>
</dbReference>
<keyword evidence="3" id="KW-0520">NAD</keyword>
<dbReference type="InterPro" id="IPR002347">
    <property type="entry name" value="SDR_fam"/>
</dbReference>
<accession>A0A5Q2MFU9</accession>
<evidence type="ECO:0000313" key="4">
    <source>
        <dbReference type="EMBL" id="QGG40589.1"/>
    </source>
</evidence>
<dbReference type="Pfam" id="PF13561">
    <property type="entry name" value="adh_short_C2"/>
    <property type="match status" value="1"/>
</dbReference>
<name>A0A5Q2MFU9_9ACTN</name>
<organism evidence="4 5">
    <name type="scientific">Aeromicrobium yanjiei</name>
    <dbReference type="NCBI Taxonomy" id="2662028"/>
    <lineage>
        <taxon>Bacteria</taxon>
        <taxon>Bacillati</taxon>
        <taxon>Actinomycetota</taxon>
        <taxon>Actinomycetes</taxon>
        <taxon>Propionibacteriales</taxon>
        <taxon>Nocardioidaceae</taxon>
        <taxon>Aeromicrobium</taxon>
    </lineage>
</organism>
<dbReference type="PRINTS" id="PR00081">
    <property type="entry name" value="GDHRDH"/>
</dbReference>
<proteinExistence type="inferred from homology"/>
<dbReference type="SUPFAM" id="SSF51735">
    <property type="entry name" value="NAD(P)-binding Rossmann-fold domains"/>
    <property type="match status" value="1"/>
</dbReference>
<dbReference type="FunFam" id="3.40.50.720:FF:000084">
    <property type="entry name" value="Short-chain dehydrogenase reductase"/>
    <property type="match status" value="1"/>
</dbReference>
<evidence type="ECO:0000256" key="1">
    <source>
        <dbReference type="ARBA" id="ARBA00006484"/>
    </source>
</evidence>
<dbReference type="EMBL" id="CP045737">
    <property type="protein sequence ID" value="QGG40589.1"/>
    <property type="molecule type" value="Genomic_DNA"/>
</dbReference>
<evidence type="ECO:0000313" key="5">
    <source>
        <dbReference type="Proteomes" id="UP000392064"/>
    </source>
</evidence>
<dbReference type="RefSeq" id="WP_153651860.1">
    <property type="nucleotide sequence ID" value="NZ_CP045737.1"/>
</dbReference>
<dbReference type="NCBIfam" id="TIGR03971">
    <property type="entry name" value="SDR_subfam_1"/>
    <property type="match status" value="1"/>
</dbReference>
<protein>
    <submittedName>
        <fullName evidence="4">Mycofactocin-coupled SDR family oxidoreductase</fullName>
        <ecNumber evidence="4">1.1.99.-</ecNumber>
    </submittedName>
</protein>
<keyword evidence="2 4" id="KW-0560">Oxidoreductase</keyword>
<dbReference type="Gene3D" id="3.40.50.720">
    <property type="entry name" value="NAD(P)-binding Rossmann-like Domain"/>
    <property type="match status" value="1"/>
</dbReference>
<dbReference type="InterPro" id="IPR020904">
    <property type="entry name" value="Sc_DH/Rdtase_CS"/>
</dbReference>
<reference evidence="4 5" key="1">
    <citation type="submission" date="2019-11" db="EMBL/GenBank/DDBJ databases">
        <authorList>
            <person name="Li J."/>
        </authorList>
    </citation>
    <scope>NUCLEOTIDE SEQUENCE [LARGE SCALE GENOMIC DNA]</scope>
    <source>
        <strain evidence="4 5">MF47</strain>
    </source>
</reference>
<evidence type="ECO:0000256" key="2">
    <source>
        <dbReference type="ARBA" id="ARBA00023002"/>
    </source>
</evidence>
<dbReference type="CDD" id="cd05233">
    <property type="entry name" value="SDR_c"/>
    <property type="match status" value="1"/>
</dbReference>
<dbReference type="InterPro" id="IPR036291">
    <property type="entry name" value="NAD(P)-bd_dom_sf"/>
</dbReference>
<sequence>MRKLSGKVAFITGAARGQGRSHALALAAEGADVIAVDICRQIDTVPYPMASVADLEETAQLVRALGGRIVTREADVRDFASLQAAVRAGLDEFGRLDIVVANAGTVNGFAPAWEIEEEQFRDQWEVCAAGAWRTIKATVPTLIEQGEGGAVVLTSSVSGLVAEINIAHYVMSKHAVEGLMHNLAAELAPHNIRVNTVCPTSVNTPMIDNPAFSGLFAGKETATYAEAMPGMRSINALPIPYVEPEDVSKAVLFLAGNDGRFVTGISLPVDAGALMPYKVTHQGTGG</sequence>
<gene>
    <name evidence="4" type="ORF">GEV26_03975</name>
</gene>
<dbReference type="PRINTS" id="PR00080">
    <property type="entry name" value="SDRFAMILY"/>
</dbReference>
<dbReference type="EC" id="1.1.99.-" evidence="4"/>
<dbReference type="PANTHER" id="PTHR24321:SF8">
    <property type="entry name" value="ESTRADIOL 17-BETA-DEHYDROGENASE 8-RELATED"/>
    <property type="match status" value="1"/>
</dbReference>
<keyword evidence="5" id="KW-1185">Reference proteome</keyword>
<dbReference type="InterPro" id="IPR023985">
    <property type="entry name" value="SDR_subfam_1"/>
</dbReference>
<dbReference type="GO" id="GO:0016491">
    <property type="term" value="F:oxidoreductase activity"/>
    <property type="evidence" value="ECO:0007669"/>
    <property type="project" value="UniProtKB-KW"/>
</dbReference>
<comment type="similarity">
    <text evidence="1">Belongs to the short-chain dehydrogenases/reductases (SDR) family.</text>
</comment>
<evidence type="ECO:0000256" key="3">
    <source>
        <dbReference type="ARBA" id="ARBA00023027"/>
    </source>
</evidence>
<dbReference type="PANTHER" id="PTHR24321">
    <property type="entry name" value="DEHYDROGENASES, SHORT CHAIN"/>
    <property type="match status" value="1"/>
</dbReference>